<dbReference type="OrthoDB" id="43122at2759"/>
<dbReference type="STRING" id="1858805.M5FYU4"/>
<dbReference type="RefSeq" id="XP_040630095.1">
    <property type="nucleotide sequence ID" value="XM_040768257.1"/>
</dbReference>
<reference evidence="2 3" key="1">
    <citation type="journal article" date="2012" name="Science">
        <title>The Paleozoic origin of enzymatic lignin decomposition reconstructed from 31 fungal genomes.</title>
        <authorList>
            <person name="Floudas D."/>
            <person name="Binder M."/>
            <person name="Riley R."/>
            <person name="Barry K."/>
            <person name="Blanchette R.A."/>
            <person name="Henrissat B."/>
            <person name="Martinez A.T."/>
            <person name="Otillar R."/>
            <person name="Spatafora J.W."/>
            <person name="Yadav J.S."/>
            <person name="Aerts A."/>
            <person name="Benoit I."/>
            <person name="Boyd A."/>
            <person name="Carlson A."/>
            <person name="Copeland A."/>
            <person name="Coutinho P.M."/>
            <person name="de Vries R.P."/>
            <person name="Ferreira P."/>
            <person name="Findley K."/>
            <person name="Foster B."/>
            <person name="Gaskell J."/>
            <person name="Glotzer D."/>
            <person name="Gorecki P."/>
            <person name="Heitman J."/>
            <person name="Hesse C."/>
            <person name="Hori C."/>
            <person name="Igarashi K."/>
            <person name="Jurgens J.A."/>
            <person name="Kallen N."/>
            <person name="Kersten P."/>
            <person name="Kohler A."/>
            <person name="Kuees U."/>
            <person name="Kumar T.K.A."/>
            <person name="Kuo A."/>
            <person name="LaButti K."/>
            <person name="Larrondo L.F."/>
            <person name="Lindquist E."/>
            <person name="Ling A."/>
            <person name="Lombard V."/>
            <person name="Lucas S."/>
            <person name="Lundell T."/>
            <person name="Martin R."/>
            <person name="McLaughlin D.J."/>
            <person name="Morgenstern I."/>
            <person name="Morin E."/>
            <person name="Murat C."/>
            <person name="Nagy L.G."/>
            <person name="Nolan M."/>
            <person name="Ohm R.A."/>
            <person name="Patyshakuliyeva A."/>
            <person name="Rokas A."/>
            <person name="Ruiz-Duenas F.J."/>
            <person name="Sabat G."/>
            <person name="Salamov A."/>
            <person name="Samejima M."/>
            <person name="Schmutz J."/>
            <person name="Slot J.C."/>
            <person name="St John F."/>
            <person name="Stenlid J."/>
            <person name="Sun H."/>
            <person name="Sun S."/>
            <person name="Syed K."/>
            <person name="Tsang A."/>
            <person name="Wiebenga A."/>
            <person name="Young D."/>
            <person name="Pisabarro A."/>
            <person name="Eastwood D.C."/>
            <person name="Martin F."/>
            <person name="Cullen D."/>
            <person name="Grigoriev I.V."/>
            <person name="Hibbett D.S."/>
        </authorList>
    </citation>
    <scope>NUCLEOTIDE SEQUENCE [LARGE SCALE GENOMIC DNA]</scope>
    <source>
        <strain evidence="2 3">DJM-731 SS1</strain>
    </source>
</reference>
<evidence type="ECO:0000256" key="1">
    <source>
        <dbReference type="SAM" id="MobiDB-lite"/>
    </source>
</evidence>
<feature type="compositionally biased region" description="Polar residues" evidence="1">
    <location>
        <begin position="23"/>
        <end position="34"/>
    </location>
</feature>
<dbReference type="GeneID" id="63683319"/>
<dbReference type="EMBL" id="JH795860">
    <property type="protein sequence ID" value="EJU03201.1"/>
    <property type="molecule type" value="Genomic_DNA"/>
</dbReference>
<name>M5FYU4_DACPD</name>
<sequence>MPSIINTSRPLFAGAAQNAAPYSRSTTPSGSSHYKTPAETAENGDDDDIPLADRIPTALAAQKSIRVSARSSARRPPKLKSSVVALPSQIEVEGGKPPPSPGLPAEELMQKLMDLQVQHSLPASKNDASPPVKRLTAREPAGSAYTSIVLRPVATTIPSREQSRPAVLQRSEDKRKGPITSPTISEFQSSIAPGSRHAVMTQGAPAPIVALPRSSEMPSRVVSRNGTMRQQQSRPSDEAQITQSESRADSDTNTRSLSRSNTKKSHIDPQSKSCAFSSAGFSDNHVAGPPQAYFGPPQLDILFTVDVHVLNLRTVVKIDVDASTTAKSALDIVMKQSRATTRDIPAQQDVTLWELVNDFGMGESLPVFCRIGPETMAQNDLYENSSISGRCVRHGTCNDL</sequence>
<proteinExistence type="predicted"/>
<evidence type="ECO:0000313" key="3">
    <source>
        <dbReference type="Proteomes" id="UP000030653"/>
    </source>
</evidence>
<protein>
    <submittedName>
        <fullName evidence="2">Uncharacterized protein</fullName>
    </submittedName>
</protein>
<feature type="compositionally biased region" description="Polar residues" evidence="1">
    <location>
        <begin position="180"/>
        <end position="192"/>
    </location>
</feature>
<evidence type="ECO:0000313" key="2">
    <source>
        <dbReference type="EMBL" id="EJU03201.1"/>
    </source>
</evidence>
<gene>
    <name evidence="2" type="ORF">DACRYDRAFT_106371</name>
</gene>
<organism evidence="2 3">
    <name type="scientific">Dacryopinax primogenitus (strain DJM 731)</name>
    <name type="common">Brown rot fungus</name>
    <dbReference type="NCBI Taxonomy" id="1858805"/>
    <lineage>
        <taxon>Eukaryota</taxon>
        <taxon>Fungi</taxon>
        <taxon>Dikarya</taxon>
        <taxon>Basidiomycota</taxon>
        <taxon>Agaricomycotina</taxon>
        <taxon>Dacrymycetes</taxon>
        <taxon>Dacrymycetales</taxon>
        <taxon>Dacrymycetaceae</taxon>
        <taxon>Dacryopinax</taxon>
    </lineage>
</organism>
<dbReference type="Proteomes" id="UP000030653">
    <property type="component" value="Unassembled WGS sequence"/>
</dbReference>
<feature type="region of interest" description="Disordered" evidence="1">
    <location>
        <begin position="121"/>
        <end position="272"/>
    </location>
</feature>
<accession>M5FYU4</accession>
<feature type="compositionally biased region" description="Polar residues" evidence="1">
    <location>
        <begin position="222"/>
        <end position="245"/>
    </location>
</feature>
<dbReference type="HOGENOM" id="CLU_688912_0_0_1"/>
<dbReference type="AlphaFoldDB" id="M5FYU4"/>
<feature type="region of interest" description="Disordered" evidence="1">
    <location>
        <begin position="1"/>
        <end position="105"/>
    </location>
</feature>
<keyword evidence="3" id="KW-1185">Reference proteome</keyword>